<dbReference type="EMBL" id="QQBB01000004">
    <property type="protein sequence ID" value="RDI59357.1"/>
    <property type="molecule type" value="Genomic_DNA"/>
</dbReference>
<dbReference type="Proteomes" id="UP000254925">
    <property type="component" value="Unassembled WGS sequence"/>
</dbReference>
<dbReference type="RefSeq" id="WP_114770239.1">
    <property type="nucleotide sequence ID" value="NZ_QQBB01000004.1"/>
</dbReference>
<dbReference type="OrthoDB" id="7997969at2"/>
<evidence type="ECO:0000313" key="3">
    <source>
        <dbReference type="Proteomes" id="UP000254925"/>
    </source>
</evidence>
<protein>
    <submittedName>
        <fullName evidence="2">Putative superfamily III holin-X</fullName>
    </submittedName>
</protein>
<name>A0A370HLN0_9HYPH</name>
<keyword evidence="3" id="KW-1185">Reference proteome</keyword>
<comment type="caution">
    <text evidence="2">The sequence shown here is derived from an EMBL/GenBank/DDBJ whole genome shotgun (WGS) entry which is preliminary data.</text>
</comment>
<evidence type="ECO:0000256" key="1">
    <source>
        <dbReference type="SAM" id="Phobius"/>
    </source>
</evidence>
<reference evidence="2 3" key="1">
    <citation type="submission" date="2018-07" db="EMBL/GenBank/DDBJ databases">
        <title>Genomic Encyclopedia of Type Strains, Phase IV (KMG-IV): sequencing the most valuable type-strain genomes for metagenomic binning, comparative biology and taxonomic classification.</title>
        <authorList>
            <person name="Goeker M."/>
        </authorList>
    </citation>
    <scope>NUCLEOTIDE SEQUENCE [LARGE SCALE GENOMIC DNA]</scope>
    <source>
        <strain evidence="2 3">DSM 14364</strain>
    </source>
</reference>
<proteinExistence type="predicted"/>
<gene>
    <name evidence="2" type="ORF">DES45_104269</name>
</gene>
<dbReference type="Pfam" id="PF07332">
    <property type="entry name" value="Phage_holin_3_6"/>
    <property type="match status" value="1"/>
</dbReference>
<sequence>MSANGNQTIQGLVGEALRESTDLAQKEFALFRNEMTQNVRTIFIGLAMVVVAAIFAIAAIMLFTDALVNWLATVVHSEALAALIVGGIMAVIAIGLGLYGRHAMSASTLAPQRTVRSLKRDAEVLSERVTG</sequence>
<dbReference type="InterPro" id="IPR009937">
    <property type="entry name" value="Phage_holin_3_6"/>
</dbReference>
<evidence type="ECO:0000313" key="2">
    <source>
        <dbReference type="EMBL" id="RDI59357.1"/>
    </source>
</evidence>
<feature type="transmembrane region" description="Helical" evidence="1">
    <location>
        <begin position="42"/>
        <end position="64"/>
    </location>
</feature>
<accession>A0A370HLN0</accession>
<dbReference type="AlphaFoldDB" id="A0A370HLN0"/>
<organism evidence="2 3">
    <name type="scientific">Microvirga subterranea</name>
    <dbReference type="NCBI Taxonomy" id="186651"/>
    <lineage>
        <taxon>Bacteria</taxon>
        <taxon>Pseudomonadati</taxon>
        <taxon>Pseudomonadota</taxon>
        <taxon>Alphaproteobacteria</taxon>
        <taxon>Hyphomicrobiales</taxon>
        <taxon>Methylobacteriaceae</taxon>
        <taxon>Microvirga</taxon>
    </lineage>
</organism>
<feature type="transmembrane region" description="Helical" evidence="1">
    <location>
        <begin position="79"/>
        <end position="99"/>
    </location>
</feature>
<keyword evidence="1" id="KW-1133">Transmembrane helix</keyword>
<keyword evidence="1" id="KW-0812">Transmembrane</keyword>
<keyword evidence="1" id="KW-0472">Membrane</keyword>